<evidence type="ECO:0000256" key="5">
    <source>
        <dbReference type="ARBA" id="ARBA00022771"/>
    </source>
</evidence>
<dbReference type="GO" id="GO:0005634">
    <property type="term" value="C:nucleus"/>
    <property type="evidence" value="ECO:0007669"/>
    <property type="project" value="UniProtKB-SubCell"/>
</dbReference>
<evidence type="ECO:0000256" key="8">
    <source>
        <dbReference type="PROSITE-ProRule" id="PRU00042"/>
    </source>
</evidence>
<evidence type="ECO:0000256" key="3">
    <source>
        <dbReference type="ARBA" id="ARBA00022723"/>
    </source>
</evidence>
<comment type="subcellular location">
    <subcellularLocation>
        <location evidence="1">Nucleus</location>
    </subcellularLocation>
</comment>
<evidence type="ECO:0000256" key="7">
    <source>
        <dbReference type="ARBA" id="ARBA00023242"/>
    </source>
</evidence>
<dbReference type="PROSITE" id="PS00028">
    <property type="entry name" value="ZINC_FINGER_C2H2_1"/>
    <property type="match status" value="4"/>
</dbReference>
<dbReference type="InterPro" id="IPR013087">
    <property type="entry name" value="Znf_C2H2_type"/>
</dbReference>
<reference evidence="11" key="3">
    <citation type="submission" date="2025-09" db="UniProtKB">
        <authorList>
            <consortium name="Ensembl"/>
        </authorList>
    </citation>
    <scope>IDENTIFICATION</scope>
</reference>
<dbReference type="InterPro" id="IPR036236">
    <property type="entry name" value="Znf_C2H2_sf"/>
</dbReference>
<proteinExistence type="inferred from homology"/>
<evidence type="ECO:0000256" key="1">
    <source>
        <dbReference type="ARBA" id="ARBA00004123"/>
    </source>
</evidence>
<evidence type="ECO:0000256" key="4">
    <source>
        <dbReference type="ARBA" id="ARBA00022737"/>
    </source>
</evidence>
<dbReference type="Proteomes" id="UP000694563">
    <property type="component" value="Chromosome 12"/>
</dbReference>
<keyword evidence="12" id="KW-1185">Reference proteome</keyword>
<feature type="domain" description="C2H2-type" evidence="10">
    <location>
        <begin position="105"/>
        <end position="132"/>
    </location>
</feature>
<keyword evidence="6" id="KW-0862">Zinc</keyword>
<evidence type="ECO:0000313" key="11">
    <source>
        <dbReference type="Ensembl" id="ENSCUSP00005023530.1"/>
    </source>
</evidence>
<dbReference type="GO" id="GO:0008270">
    <property type="term" value="F:zinc ion binding"/>
    <property type="evidence" value="ECO:0007669"/>
    <property type="project" value="UniProtKB-KW"/>
</dbReference>
<feature type="compositionally biased region" description="Low complexity" evidence="9">
    <location>
        <begin position="264"/>
        <end position="277"/>
    </location>
</feature>
<evidence type="ECO:0000256" key="2">
    <source>
        <dbReference type="ARBA" id="ARBA00006991"/>
    </source>
</evidence>
<accession>A0A8C3V148</accession>
<dbReference type="GO" id="GO:0000978">
    <property type="term" value="F:RNA polymerase II cis-regulatory region sequence-specific DNA binding"/>
    <property type="evidence" value="ECO:0007669"/>
    <property type="project" value="TreeGrafter"/>
</dbReference>
<dbReference type="AlphaFoldDB" id="A0A8C3V148"/>
<keyword evidence="3" id="KW-0479">Metal-binding</keyword>
<dbReference type="FunFam" id="3.30.160.60:FF:000353">
    <property type="entry name" value="Zinc finger protein"/>
    <property type="match status" value="1"/>
</dbReference>
<feature type="compositionally biased region" description="Basic and acidic residues" evidence="9">
    <location>
        <begin position="63"/>
        <end position="74"/>
    </location>
</feature>
<dbReference type="FunFam" id="3.30.160.60:FF:001158">
    <property type="entry name" value="zinc finger protein 22"/>
    <property type="match status" value="1"/>
</dbReference>
<evidence type="ECO:0000259" key="10">
    <source>
        <dbReference type="PROSITE" id="PS50157"/>
    </source>
</evidence>
<dbReference type="PROSITE" id="PS50157">
    <property type="entry name" value="ZINC_FINGER_C2H2_2"/>
    <property type="match status" value="4"/>
</dbReference>
<evidence type="ECO:0000256" key="9">
    <source>
        <dbReference type="SAM" id="MobiDB-lite"/>
    </source>
</evidence>
<dbReference type="FunFam" id="3.30.160.60:FF:001270">
    <property type="entry name" value="zinc finger protein 583 isoform X1"/>
    <property type="match status" value="1"/>
</dbReference>
<feature type="region of interest" description="Disordered" evidence="9">
    <location>
        <begin position="27"/>
        <end position="91"/>
    </location>
</feature>
<feature type="domain" description="C2H2-type" evidence="10">
    <location>
        <begin position="189"/>
        <end position="216"/>
    </location>
</feature>
<dbReference type="PANTHER" id="PTHR23226:SF425">
    <property type="entry name" value="ZINC FINGER PROTEIN 621"/>
    <property type="match status" value="1"/>
</dbReference>
<dbReference type="FunFam" id="3.30.160.60:FF:000295">
    <property type="entry name" value="zinc finger protein 19"/>
    <property type="match status" value="1"/>
</dbReference>
<name>A0A8C3V148_CATUS</name>
<feature type="domain" description="C2H2-type" evidence="10">
    <location>
        <begin position="133"/>
        <end position="160"/>
    </location>
</feature>
<dbReference type="Pfam" id="PF00096">
    <property type="entry name" value="zf-C2H2"/>
    <property type="match status" value="4"/>
</dbReference>
<feature type="domain" description="C2H2-type" evidence="10">
    <location>
        <begin position="161"/>
        <end position="188"/>
    </location>
</feature>
<reference evidence="11" key="2">
    <citation type="submission" date="2025-08" db="UniProtKB">
        <authorList>
            <consortium name="Ensembl"/>
        </authorList>
    </citation>
    <scope>IDENTIFICATION</scope>
</reference>
<dbReference type="GO" id="GO:0000981">
    <property type="term" value="F:DNA-binding transcription factor activity, RNA polymerase II-specific"/>
    <property type="evidence" value="ECO:0007669"/>
    <property type="project" value="TreeGrafter"/>
</dbReference>
<comment type="similarity">
    <text evidence="2">Belongs to the krueppel C2H2-type zinc-finger protein family.</text>
</comment>
<keyword evidence="4" id="KW-0677">Repeat</keyword>
<dbReference type="PANTHER" id="PTHR23226">
    <property type="entry name" value="ZINC FINGER AND SCAN DOMAIN-CONTAINING"/>
    <property type="match status" value="1"/>
</dbReference>
<dbReference type="SUPFAM" id="SSF57667">
    <property type="entry name" value="beta-beta-alpha zinc fingers"/>
    <property type="match status" value="2"/>
</dbReference>
<dbReference type="Ensembl" id="ENSCUST00005024368.1">
    <property type="protein sequence ID" value="ENSCUSP00005023530.1"/>
    <property type="gene ID" value="ENSCUSG00005014771.1"/>
</dbReference>
<protein>
    <recommendedName>
        <fullName evidence="10">C2H2-type domain-containing protein</fullName>
    </recommendedName>
</protein>
<reference evidence="11" key="1">
    <citation type="submission" date="2020-10" db="EMBL/GenBank/DDBJ databases">
        <title>Catharus ustulatus (Swainson's thrush) genome, bCatUst1, primary haplotype v2.</title>
        <authorList>
            <person name="Delmore K."/>
            <person name="Vafadar M."/>
            <person name="Formenti G."/>
            <person name="Chow W."/>
            <person name="Pelan S."/>
            <person name="Howe K."/>
            <person name="Rhie A."/>
            <person name="Mountcastle J."/>
            <person name="Haase B."/>
            <person name="Fedrigo O."/>
            <person name="Jarvis E.D."/>
        </authorList>
    </citation>
    <scope>NUCLEOTIDE SEQUENCE [LARGE SCALE GENOMIC DNA]</scope>
</reference>
<dbReference type="Gene3D" id="3.30.160.60">
    <property type="entry name" value="Classic Zinc Finger"/>
    <property type="match status" value="4"/>
</dbReference>
<organism evidence="11 12">
    <name type="scientific">Catharus ustulatus</name>
    <name type="common">Russet-backed thrush</name>
    <name type="synonym">Hylocichla ustulatus</name>
    <dbReference type="NCBI Taxonomy" id="91951"/>
    <lineage>
        <taxon>Eukaryota</taxon>
        <taxon>Metazoa</taxon>
        <taxon>Chordata</taxon>
        <taxon>Craniata</taxon>
        <taxon>Vertebrata</taxon>
        <taxon>Euteleostomi</taxon>
        <taxon>Archelosauria</taxon>
        <taxon>Archosauria</taxon>
        <taxon>Dinosauria</taxon>
        <taxon>Saurischia</taxon>
        <taxon>Theropoda</taxon>
        <taxon>Coelurosauria</taxon>
        <taxon>Aves</taxon>
        <taxon>Neognathae</taxon>
        <taxon>Neoaves</taxon>
        <taxon>Telluraves</taxon>
        <taxon>Australaves</taxon>
        <taxon>Passeriformes</taxon>
        <taxon>Turdidae</taxon>
        <taxon>Catharus</taxon>
    </lineage>
</organism>
<sequence>MFGECRTPKLSRKCPLGGHWRIPVAAAGRGSLEEQSPLSPRTPKWGAQRGGSTAIGGTLNSLERGRGDSSEHHRGQIPVAQPRRGGRLQRLHGPRIQRGGKAKPHKCLECGMSFRWNSHLISHQRTHTGERPYTCEECGKSFIEHSTLISHQNIHTGERPYECGDCGKGFRQCSNLIRHQRIHTGERPYECSKCGKRFPTSSLLIQHYQTHMEERPYKYPNCGKGPTGVLSVGRGFPPAPLSSCTIAHTQRRGPSAAPTAGRASGKTPTSSNTGTSTPGTALSWGDFMMLVSPAVCSVHVAY</sequence>
<evidence type="ECO:0000313" key="12">
    <source>
        <dbReference type="Proteomes" id="UP000694563"/>
    </source>
</evidence>
<feature type="region of interest" description="Disordered" evidence="9">
    <location>
        <begin position="249"/>
        <end position="277"/>
    </location>
</feature>
<keyword evidence="5 8" id="KW-0863">Zinc-finger</keyword>
<keyword evidence="7" id="KW-0539">Nucleus</keyword>
<evidence type="ECO:0000256" key="6">
    <source>
        <dbReference type="ARBA" id="ARBA00022833"/>
    </source>
</evidence>
<dbReference type="SMART" id="SM00355">
    <property type="entry name" value="ZnF_C2H2"/>
    <property type="match status" value="4"/>
</dbReference>